<dbReference type="AlphaFoldDB" id="A0A2T5P8C3"/>
<evidence type="ECO:0000256" key="2">
    <source>
        <dbReference type="SAM" id="Phobius"/>
    </source>
</evidence>
<dbReference type="InterPro" id="IPR032092">
    <property type="entry name" value="PilW"/>
</dbReference>
<dbReference type="InterPro" id="IPR012902">
    <property type="entry name" value="N_methyl_site"/>
</dbReference>
<accession>A0A2T5P8C3</accession>
<dbReference type="GO" id="GO:0043683">
    <property type="term" value="P:type IV pilus assembly"/>
    <property type="evidence" value="ECO:0007669"/>
    <property type="project" value="InterPro"/>
</dbReference>
<keyword evidence="2" id="KW-1133">Transmembrane helix</keyword>
<comment type="caution">
    <text evidence="3">The sequence shown here is derived from an EMBL/GenBank/DDBJ whole genome shotgun (WGS) entry which is preliminary data.</text>
</comment>
<dbReference type="NCBIfam" id="TIGR02532">
    <property type="entry name" value="IV_pilin_GFxxxE"/>
    <property type="match status" value="1"/>
</dbReference>
<feature type="region of interest" description="Disordered" evidence="1">
    <location>
        <begin position="1"/>
        <end position="67"/>
    </location>
</feature>
<protein>
    <submittedName>
        <fullName evidence="3">Pilus assembly protein PilW</fullName>
    </submittedName>
</protein>
<evidence type="ECO:0000313" key="3">
    <source>
        <dbReference type="EMBL" id="PTU73990.1"/>
    </source>
</evidence>
<evidence type="ECO:0000313" key="4">
    <source>
        <dbReference type="Proteomes" id="UP000244064"/>
    </source>
</evidence>
<keyword evidence="4" id="KW-1185">Reference proteome</keyword>
<feature type="compositionally biased region" description="Low complexity" evidence="1">
    <location>
        <begin position="48"/>
        <end position="61"/>
    </location>
</feature>
<evidence type="ECO:0000256" key="1">
    <source>
        <dbReference type="SAM" id="MobiDB-lite"/>
    </source>
</evidence>
<name>A0A2T5P8C3_9PSED</name>
<keyword evidence="2" id="KW-0472">Membrane</keyword>
<organism evidence="3 4">
    <name type="scientific">Pseudomonas mangrovi</name>
    <dbReference type="NCBI Taxonomy" id="2161748"/>
    <lineage>
        <taxon>Bacteria</taxon>
        <taxon>Pseudomonadati</taxon>
        <taxon>Pseudomonadota</taxon>
        <taxon>Gammaproteobacteria</taxon>
        <taxon>Pseudomonadales</taxon>
        <taxon>Pseudomonadaceae</taxon>
        <taxon>Pseudomonas</taxon>
    </lineage>
</organism>
<feature type="transmembrane region" description="Helical" evidence="2">
    <location>
        <begin position="81"/>
        <end position="100"/>
    </location>
</feature>
<reference evidence="3 4" key="1">
    <citation type="submission" date="2018-04" db="EMBL/GenBank/DDBJ databases">
        <title>Pseudomonas sp. nov., isolated from mangrove soil.</title>
        <authorList>
            <person name="Chen C."/>
        </authorList>
    </citation>
    <scope>NUCLEOTIDE SEQUENCE [LARGE SCALE GENOMIC DNA]</scope>
    <source>
        <strain evidence="3 4">TC-11</strain>
    </source>
</reference>
<feature type="compositionally biased region" description="Low complexity" evidence="1">
    <location>
        <begin position="26"/>
        <end position="40"/>
    </location>
</feature>
<dbReference type="Pfam" id="PF16074">
    <property type="entry name" value="PilW"/>
    <property type="match status" value="1"/>
</dbReference>
<sequence>MTRRSTLRTSSAGTAPRPPQPVTTWARPSRSRSPGSAAPPKTHRRRTMPTPASSTRSASSPEVKMHTHFNTRQRGLSMVEMLIALAISSFLILGVTQIYIDNKRNYIFQQNQSANQENSRFSLLLLEQELRKAGYRRVIQDSRELAFPAITVTGCGDFSAGEIAKPTANAQGVCFRYQRASNTELDCHGNLLPNNDPVTIRMEKTAAGELNCHVNGGPAATLITGINQIVFEFGVDRDADRIANAYLSAADTLANTGSVVAVRYATLHESQSDQVALEADSYNFPLTNMAAVTPADRKLYKSVQGTTTLRNIAP</sequence>
<proteinExistence type="predicted"/>
<gene>
    <name evidence="3" type="ORF">DBO85_11535</name>
</gene>
<keyword evidence="2" id="KW-0812">Transmembrane</keyword>
<dbReference type="Pfam" id="PF07963">
    <property type="entry name" value="N_methyl"/>
    <property type="match status" value="1"/>
</dbReference>
<dbReference type="EMBL" id="QASN01000019">
    <property type="protein sequence ID" value="PTU73990.1"/>
    <property type="molecule type" value="Genomic_DNA"/>
</dbReference>
<dbReference type="Proteomes" id="UP000244064">
    <property type="component" value="Unassembled WGS sequence"/>
</dbReference>